<evidence type="ECO:0000313" key="2">
    <source>
        <dbReference type="EMBL" id="EMA41245.1"/>
    </source>
</evidence>
<dbReference type="AlphaFoldDB" id="M0MA13"/>
<protein>
    <submittedName>
        <fullName evidence="2">Uncharacterized protein</fullName>
    </submittedName>
</protein>
<reference evidence="2 3" key="1">
    <citation type="journal article" date="2014" name="PLoS Genet.">
        <title>Phylogenetically driven sequencing of extremely halophilic archaea reveals strategies for static and dynamic osmo-response.</title>
        <authorList>
            <person name="Becker E.A."/>
            <person name="Seitzer P.M."/>
            <person name="Tritt A."/>
            <person name="Larsen D."/>
            <person name="Krusor M."/>
            <person name="Yao A.I."/>
            <person name="Wu D."/>
            <person name="Madern D."/>
            <person name="Eisen J.A."/>
            <person name="Darling A.E."/>
            <person name="Facciotti M.T."/>
        </authorList>
    </citation>
    <scope>NUCLEOTIDE SEQUENCE [LARGE SCALE GENOMIC DNA]</scope>
    <source>
        <strain evidence="2 3">100A6</strain>
    </source>
</reference>
<dbReference type="Proteomes" id="UP000011566">
    <property type="component" value="Unassembled WGS sequence"/>
</dbReference>
<keyword evidence="1" id="KW-0472">Membrane</keyword>
<name>M0MA13_9EURY</name>
<comment type="caution">
    <text evidence="2">The sequence shown here is derived from an EMBL/GenBank/DDBJ whole genome shotgun (WGS) entry which is preliminary data.</text>
</comment>
<dbReference type="eggNOG" id="arCOG09258">
    <property type="taxonomic scope" value="Archaea"/>
</dbReference>
<keyword evidence="1" id="KW-1133">Transmembrane helix</keyword>
<accession>M0MA13</accession>
<dbReference type="OrthoDB" id="174349at2157"/>
<keyword evidence="1" id="KW-0812">Transmembrane</keyword>
<feature type="transmembrane region" description="Helical" evidence="1">
    <location>
        <begin position="6"/>
        <end position="26"/>
    </location>
</feature>
<keyword evidence="3" id="KW-1185">Reference proteome</keyword>
<dbReference type="PATRIC" id="fig|1132509.6.peg.549"/>
<evidence type="ECO:0000256" key="1">
    <source>
        <dbReference type="SAM" id="Phobius"/>
    </source>
</evidence>
<dbReference type="RefSeq" id="WP_007690493.1">
    <property type="nucleotide sequence ID" value="NZ_AJRK01000429.1"/>
</dbReference>
<sequence length="70" mass="7589">MDKSGFVKLSFVAFGLILVSFVILGFSRLVLPYRTARVLAAPTTLLAFGLICYLLVRATLSKLGVAAIRE</sequence>
<gene>
    <name evidence="2" type="ORF">C447_02332</name>
</gene>
<evidence type="ECO:0000313" key="3">
    <source>
        <dbReference type="Proteomes" id="UP000011566"/>
    </source>
</evidence>
<feature type="transmembrane region" description="Helical" evidence="1">
    <location>
        <begin position="38"/>
        <end position="56"/>
    </location>
</feature>
<dbReference type="EMBL" id="AOMB01000006">
    <property type="protein sequence ID" value="EMA41245.1"/>
    <property type="molecule type" value="Genomic_DNA"/>
</dbReference>
<organism evidence="2 3">
    <name type="scientific">Halococcus hamelinensis 100A6</name>
    <dbReference type="NCBI Taxonomy" id="1132509"/>
    <lineage>
        <taxon>Archaea</taxon>
        <taxon>Methanobacteriati</taxon>
        <taxon>Methanobacteriota</taxon>
        <taxon>Stenosarchaea group</taxon>
        <taxon>Halobacteria</taxon>
        <taxon>Halobacteriales</taxon>
        <taxon>Halococcaceae</taxon>
        <taxon>Halococcus</taxon>
    </lineage>
</organism>
<proteinExistence type="predicted"/>